<dbReference type="EMBL" id="CP036274">
    <property type="protein sequence ID" value="QDU29789.1"/>
    <property type="molecule type" value="Genomic_DNA"/>
</dbReference>
<dbReference type="PROSITE" id="PS51007">
    <property type="entry name" value="CYTC"/>
    <property type="match status" value="1"/>
</dbReference>
<keyword evidence="4" id="KW-0175">Coiled coil</keyword>
<dbReference type="GO" id="GO:0046872">
    <property type="term" value="F:metal ion binding"/>
    <property type="evidence" value="ECO:0007669"/>
    <property type="project" value="UniProtKB-KW"/>
</dbReference>
<dbReference type="PANTHER" id="PTHR35889">
    <property type="entry name" value="CYCLOINULO-OLIGOSACCHARIDE FRUCTANOTRANSFERASE-RELATED"/>
    <property type="match status" value="1"/>
</dbReference>
<dbReference type="Pfam" id="PF07583">
    <property type="entry name" value="PSCyt2"/>
    <property type="match status" value="1"/>
</dbReference>
<dbReference type="GO" id="GO:0020037">
    <property type="term" value="F:heme binding"/>
    <property type="evidence" value="ECO:0007669"/>
    <property type="project" value="InterPro"/>
</dbReference>
<evidence type="ECO:0000256" key="5">
    <source>
        <dbReference type="SAM" id="SignalP"/>
    </source>
</evidence>
<feature type="chain" id="PRO_5022075394" evidence="5">
    <location>
        <begin position="32"/>
        <end position="836"/>
    </location>
</feature>
<keyword evidence="8" id="KW-1185">Reference proteome</keyword>
<dbReference type="AlphaFoldDB" id="A0A517YHU6"/>
<dbReference type="OrthoDB" id="127107at2"/>
<dbReference type="InterPro" id="IPR022655">
    <property type="entry name" value="DUF1553"/>
</dbReference>
<feature type="domain" description="Cytochrome c" evidence="6">
    <location>
        <begin position="32"/>
        <end position="132"/>
    </location>
</feature>
<dbReference type="KEGG" id="aagg:ETAA8_49040"/>
<evidence type="ECO:0000256" key="2">
    <source>
        <dbReference type="ARBA" id="ARBA00023004"/>
    </source>
</evidence>
<evidence type="ECO:0000256" key="1">
    <source>
        <dbReference type="ARBA" id="ARBA00022723"/>
    </source>
</evidence>
<evidence type="ECO:0000256" key="4">
    <source>
        <dbReference type="SAM" id="Coils"/>
    </source>
</evidence>
<evidence type="ECO:0000313" key="8">
    <source>
        <dbReference type="Proteomes" id="UP000315017"/>
    </source>
</evidence>
<dbReference type="Pfam" id="PF07587">
    <property type="entry name" value="PSD1"/>
    <property type="match status" value="1"/>
</dbReference>
<evidence type="ECO:0000256" key="3">
    <source>
        <dbReference type="PROSITE-ProRule" id="PRU00433"/>
    </source>
</evidence>
<keyword evidence="2 3" id="KW-0408">Iron</keyword>
<dbReference type="Pfam" id="PF07635">
    <property type="entry name" value="PSCyt1"/>
    <property type="match status" value="1"/>
</dbReference>
<proteinExistence type="predicted"/>
<gene>
    <name evidence="7" type="ORF">ETAA8_49040</name>
</gene>
<dbReference type="PANTHER" id="PTHR35889:SF3">
    <property type="entry name" value="F-BOX DOMAIN-CONTAINING PROTEIN"/>
    <property type="match status" value="1"/>
</dbReference>
<reference evidence="7 8" key="1">
    <citation type="submission" date="2019-02" db="EMBL/GenBank/DDBJ databases">
        <title>Deep-cultivation of Planctomycetes and their phenomic and genomic characterization uncovers novel biology.</title>
        <authorList>
            <person name="Wiegand S."/>
            <person name="Jogler M."/>
            <person name="Boedeker C."/>
            <person name="Pinto D."/>
            <person name="Vollmers J."/>
            <person name="Rivas-Marin E."/>
            <person name="Kohn T."/>
            <person name="Peeters S.H."/>
            <person name="Heuer A."/>
            <person name="Rast P."/>
            <person name="Oberbeckmann S."/>
            <person name="Bunk B."/>
            <person name="Jeske O."/>
            <person name="Meyerdierks A."/>
            <person name="Storesund J.E."/>
            <person name="Kallscheuer N."/>
            <person name="Luecker S."/>
            <person name="Lage O.M."/>
            <person name="Pohl T."/>
            <person name="Merkel B.J."/>
            <person name="Hornburger P."/>
            <person name="Mueller R.-W."/>
            <person name="Bruemmer F."/>
            <person name="Labrenz M."/>
            <person name="Spormann A.M."/>
            <person name="Op den Camp H."/>
            <person name="Overmann J."/>
            <person name="Amann R."/>
            <person name="Jetten M.S.M."/>
            <person name="Mascher T."/>
            <person name="Medema M.H."/>
            <person name="Devos D.P."/>
            <person name="Kaster A.-K."/>
            <person name="Ovreas L."/>
            <person name="Rohde M."/>
            <person name="Galperin M.Y."/>
            <person name="Jogler C."/>
        </authorList>
    </citation>
    <scope>NUCLEOTIDE SEQUENCE [LARGE SCALE GENOMIC DNA]</scope>
    <source>
        <strain evidence="7 8">ETA_A8</strain>
    </source>
</reference>
<evidence type="ECO:0000313" key="7">
    <source>
        <dbReference type="EMBL" id="QDU29789.1"/>
    </source>
</evidence>
<accession>A0A517YHU6</accession>
<dbReference type="InterPro" id="IPR009056">
    <property type="entry name" value="Cyt_c-like_dom"/>
</dbReference>
<sequence precursor="true">MLQAFTCRSVATATLLSTVLVWLVSCLQCGAAEDASGLEFFESKIRPVLAKHCYQCHSVGAKKAEGGLRLDSRDALQKGGDRGPAILLDKPEHSPLLVAISHSDSDLKMPPKKDRLPQDVINDFTKWIRMGAPDPREAAAAGTLSGPVDLETGRKFWSFRQPTSHDVPKTSDSLWARRKLDHFILAKLEAAQLKPSPDAEPATMLRRLHFDLVGLPPSPEANKNFLQRIQHAGIELAWAAEVDELLASPQFGERWGRHWLDVARFAESSGKEANMAYPYAWRYRDYVIDAVNADLPYNQFLTEQIAGDLLPASNDRERARLLIATGFLAIGPKNLDEAEPLQFVADVIDEQIDTVTRAVIANSVACARCHDHKFDPFSMQDYYALAGIFASTKTFFGTAITPTNRMAGDPLPLPIGAKQPVLHASCTPEHVAHLKKQLAALTQELEDRKAAAKKALENGEDTDKYYSITDALRIFWTSGGIEGQLEKVDDQGNALPLTMGVLDAKTITDAPLLERGDVKKLGKPVRRAFPRVMEFSDSISIGKGHSGRLELAQWLTHPENPLTARVMTNRVWRQLFGAGLVASVDNFGFSGERPSHPELLDDLAVKFVSDGWSVKKLVRELVLSRTYRQASTYEATAFRVDPDNRLLWRASKRRLAAEAIRDAMLVASGELQIARPLGSLVGKEIGDRPISLLGLDAKLPSDLDGSKHRSVYLPVLRDRLPDVLDLFDFAEPSLVTGDRETTNVPVQALFLMNSPFVLARAEGLASRLQREVREPADQPRQAFELCFGRSPTETELRLAREFLSPNSQPLDEATARQRRVAFCQALLAAAEFRNVD</sequence>
<keyword evidence="5" id="KW-0732">Signal</keyword>
<dbReference type="InterPro" id="IPR011429">
    <property type="entry name" value="Cyt_c_Planctomycete-type"/>
</dbReference>
<keyword evidence="1 3" id="KW-0479">Metal-binding</keyword>
<feature type="signal peptide" evidence="5">
    <location>
        <begin position="1"/>
        <end position="31"/>
    </location>
</feature>
<dbReference type="Proteomes" id="UP000315017">
    <property type="component" value="Chromosome"/>
</dbReference>
<feature type="coiled-coil region" evidence="4">
    <location>
        <begin position="431"/>
        <end position="462"/>
    </location>
</feature>
<name>A0A517YHU6_9BACT</name>
<dbReference type="GO" id="GO:0009055">
    <property type="term" value="F:electron transfer activity"/>
    <property type="evidence" value="ECO:0007669"/>
    <property type="project" value="InterPro"/>
</dbReference>
<protein>
    <submittedName>
        <fullName evidence="7">Planctomycete cytochrome C</fullName>
    </submittedName>
</protein>
<keyword evidence="3" id="KW-0349">Heme</keyword>
<organism evidence="7 8">
    <name type="scientific">Anatilimnocola aggregata</name>
    <dbReference type="NCBI Taxonomy" id="2528021"/>
    <lineage>
        <taxon>Bacteria</taxon>
        <taxon>Pseudomonadati</taxon>
        <taxon>Planctomycetota</taxon>
        <taxon>Planctomycetia</taxon>
        <taxon>Pirellulales</taxon>
        <taxon>Pirellulaceae</taxon>
        <taxon>Anatilimnocola</taxon>
    </lineage>
</organism>
<evidence type="ECO:0000259" key="6">
    <source>
        <dbReference type="PROSITE" id="PS51007"/>
    </source>
</evidence>
<dbReference type="InterPro" id="IPR011444">
    <property type="entry name" value="DUF1549"/>
</dbReference>